<dbReference type="SMART" id="SM00248">
    <property type="entry name" value="ANK"/>
    <property type="match status" value="8"/>
</dbReference>
<dbReference type="Gene3D" id="1.25.40.20">
    <property type="entry name" value="Ankyrin repeat-containing domain"/>
    <property type="match status" value="2"/>
</dbReference>
<dbReference type="InterPro" id="IPR036770">
    <property type="entry name" value="Ankyrin_rpt-contain_sf"/>
</dbReference>
<feature type="repeat" description="ANK" evidence="3">
    <location>
        <begin position="53"/>
        <end position="85"/>
    </location>
</feature>
<dbReference type="PRINTS" id="PR01415">
    <property type="entry name" value="ANKYRIN"/>
</dbReference>
<accession>A0A667WPS0</accession>
<dbReference type="GeneTree" id="ENSGT00940000157073"/>
<keyword evidence="2 3" id="KW-0040">ANK repeat</keyword>
<reference evidence="4" key="1">
    <citation type="submission" date="2019-06" db="EMBL/GenBank/DDBJ databases">
        <authorList>
            <consortium name="Wellcome Sanger Institute Data Sharing"/>
        </authorList>
    </citation>
    <scope>NUCLEOTIDE SEQUENCE [LARGE SCALE GENOMIC DNA]</scope>
</reference>
<dbReference type="Proteomes" id="UP000472263">
    <property type="component" value="Chromosome 6"/>
</dbReference>
<dbReference type="SUPFAM" id="SSF48403">
    <property type="entry name" value="Ankyrin repeat"/>
    <property type="match status" value="2"/>
</dbReference>
<organism evidence="4 5">
    <name type="scientific">Myripristis murdjan</name>
    <name type="common">pinecone soldierfish</name>
    <dbReference type="NCBI Taxonomy" id="586833"/>
    <lineage>
        <taxon>Eukaryota</taxon>
        <taxon>Metazoa</taxon>
        <taxon>Chordata</taxon>
        <taxon>Craniata</taxon>
        <taxon>Vertebrata</taxon>
        <taxon>Euteleostomi</taxon>
        <taxon>Actinopterygii</taxon>
        <taxon>Neopterygii</taxon>
        <taxon>Teleostei</taxon>
        <taxon>Neoteleostei</taxon>
        <taxon>Acanthomorphata</taxon>
        <taxon>Holocentriformes</taxon>
        <taxon>Holocentridae</taxon>
        <taxon>Myripristis</taxon>
    </lineage>
</organism>
<evidence type="ECO:0000256" key="2">
    <source>
        <dbReference type="ARBA" id="ARBA00023043"/>
    </source>
</evidence>
<dbReference type="PROSITE" id="PS50297">
    <property type="entry name" value="ANK_REP_REGION"/>
    <property type="match status" value="5"/>
</dbReference>
<dbReference type="Pfam" id="PF12796">
    <property type="entry name" value="Ank_2"/>
    <property type="match status" value="3"/>
</dbReference>
<dbReference type="PANTHER" id="PTHR24126:SF24">
    <property type="entry name" value="26S PROTEASOME NON-ATPASE REGULATORY SUBUNIT 10"/>
    <property type="match status" value="1"/>
</dbReference>
<gene>
    <name evidence="4" type="primary">ASB15</name>
    <name evidence="4" type="synonym">LOC115360331</name>
</gene>
<feature type="repeat" description="ANK" evidence="3">
    <location>
        <begin position="246"/>
        <end position="275"/>
    </location>
</feature>
<dbReference type="PANTHER" id="PTHR24126">
    <property type="entry name" value="ANKYRIN REPEAT, PH AND SEC7 DOMAIN CONTAINING PROTEIN SECG-RELATED"/>
    <property type="match status" value="1"/>
</dbReference>
<dbReference type="Pfam" id="PF00023">
    <property type="entry name" value="Ank"/>
    <property type="match status" value="1"/>
</dbReference>
<protein>
    <submittedName>
        <fullName evidence="4">Ankyrin repeat and SOCS box containing 15</fullName>
    </submittedName>
</protein>
<feature type="repeat" description="ANK" evidence="3">
    <location>
        <begin position="116"/>
        <end position="148"/>
    </location>
</feature>
<dbReference type="Ensembl" id="ENSMMDT00005007754.1">
    <property type="protein sequence ID" value="ENSMMDP00005007535.1"/>
    <property type="gene ID" value="ENSMMDG00005004070.1"/>
</dbReference>
<name>A0A667WPS0_9TELE</name>
<sequence length="487" mass="52884">MAALRELCDFPAALSEPDDGGWYPVHRAAVQPRVAVLEMLLHGTKPTRTPTLDGETPLTLAARAGLVENVELLLELGASPQNTNSSNETPLLLAGSYQLVSSLIVGGALVGQRCLRKWTAMHEASRLGRVDVLELLLRSGGRVSETDQQGVTPLAIAAEHGHPEALELLIKNGADVNARAPNGDSVLSDAADSGNPECINLLLQHGADPNAPSLSCLLPIHRAAHQGNLALRILIPLTSRRAIWLSGQSPVHSAADGGHADCLELLIQSGFDANALLVQHLAENYRDLRRSALYFAVSNGYASCTKVLLDAGAKTDLDPLHCLLVAVRSGRHEIVKLLLAAKADVNCYFNLVSDTVFPTALQYCLKDEAMMRLLLSGGYEAHKCFICDHDSERDELQQEKVTFCDFIGVSWLRHLAGGVVSVLLEYVGQVTLCSKLSAVLQTHRDWPHIHTTTCESLIFPCKSTTYISVFSHIFFFINLRLISEFSE</sequence>
<keyword evidence="1" id="KW-0677">Repeat</keyword>
<dbReference type="AlphaFoldDB" id="A0A667WPS0"/>
<reference evidence="4" key="2">
    <citation type="submission" date="2025-08" db="UniProtKB">
        <authorList>
            <consortium name="Ensembl"/>
        </authorList>
    </citation>
    <scope>IDENTIFICATION</scope>
</reference>
<feature type="repeat" description="ANK" evidence="3">
    <location>
        <begin position="149"/>
        <end position="181"/>
    </location>
</feature>
<evidence type="ECO:0000313" key="4">
    <source>
        <dbReference type="Ensembl" id="ENSMMDP00005007535.1"/>
    </source>
</evidence>
<evidence type="ECO:0000256" key="1">
    <source>
        <dbReference type="ARBA" id="ARBA00022737"/>
    </source>
</evidence>
<reference evidence="4" key="3">
    <citation type="submission" date="2025-09" db="UniProtKB">
        <authorList>
            <consortium name="Ensembl"/>
        </authorList>
    </citation>
    <scope>IDENTIFICATION</scope>
</reference>
<evidence type="ECO:0000313" key="5">
    <source>
        <dbReference type="Proteomes" id="UP000472263"/>
    </source>
</evidence>
<evidence type="ECO:0000256" key="3">
    <source>
        <dbReference type="PROSITE-ProRule" id="PRU00023"/>
    </source>
</evidence>
<dbReference type="InterPro" id="IPR002110">
    <property type="entry name" value="Ankyrin_rpt"/>
</dbReference>
<proteinExistence type="predicted"/>
<feature type="repeat" description="ANK" evidence="3">
    <location>
        <begin position="182"/>
        <end position="214"/>
    </location>
</feature>
<keyword evidence="5" id="KW-1185">Reference proteome</keyword>
<dbReference type="PROSITE" id="PS50088">
    <property type="entry name" value="ANK_REPEAT"/>
    <property type="match status" value="5"/>
</dbReference>